<feature type="transmembrane region" description="Helical" evidence="5">
    <location>
        <begin position="266"/>
        <end position="282"/>
    </location>
</feature>
<feature type="transmembrane region" description="Helical" evidence="5">
    <location>
        <begin position="384"/>
        <end position="403"/>
    </location>
</feature>
<dbReference type="PANTHER" id="PTHR31382:SF1">
    <property type="entry name" value="SODIUM ION_PROTON EXCHANGER (EUROFUNG)"/>
    <property type="match status" value="1"/>
</dbReference>
<feature type="transmembrane region" description="Helical" evidence="5">
    <location>
        <begin position="171"/>
        <end position="188"/>
    </location>
</feature>
<dbReference type="Pfam" id="PF00999">
    <property type="entry name" value="Na_H_Exchanger"/>
    <property type="match status" value="1"/>
</dbReference>
<feature type="transmembrane region" description="Helical" evidence="5">
    <location>
        <begin position="34"/>
        <end position="52"/>
    </location>
</feature>
<reference evidence="7 8" key="1">
    <citation type="submission" date="2024-10" db="EMBL/GenBank/DDBJ databases">
        <authorList>
            <person name="Ratan Roy A."/>
            <person name="Morales Sandoval P.H."/>
            <person name="De Los Santos Villalobos S."/>
            <person name="Chakraborty S."/>
            <person name="Mukherjee J."/>
        </authorList>
    </citation>
    <scope>NUCLEOTIDE SEQUENCE [LARGE SCALE GENOMIC DNA]</scope>
    <source>
        <strain evidence="7 8">S1</strain>
    </source>
</reference>
<dbReference type="InterPro" id="IPR006153">
    <property type="entry name" value="Cation/H_exchanger_TM"/>
</dbReference>
<protein>
    <submittedName>
        <fullName evidence="7">Cation:proton antiporter</fullName>
    </submittedName>
</protein>
<dbReference type="InterPro" id="IPR004712">
    <property type="entry name" value="Na+/H+_antiporter_fungi"/>
</dbReference>
<feature type="domain" description="Cation/H+ exchanger transmembrane" evidence="6">
    <location>
        <begin position="31"/>
        <end position="407"/>
    </location>
</feature>
<name>A0ABW6IAB0_9CYAN</name>
<accession>A0ABW6IAB0</accession>
<evidence type="ECO:0000256" key="4">
    <source>
        <dbReference type="ARBA" id="ARBA00023136"/>
    </source>
</evidence>
<evidence type="ECO:0000259" key="6">
    <source>
        <dbReference type="Pfam" id="PF00999"/>
    </source>
</evidence>
<keyword evidence="8" id="KW-1185">Reference proteome</keyword>
<evidence type="ECO:0000256" key="3">
    <source>
        <dbReference type="ARBA" id="ARBA00022989"/>
    </source>
</evidence>
<organism evidence="7 8">
    <name type="scientific">Almyronema epifaneia S1</name>
    <dbReference type="NCBI Taxonomy" id="2991925"/>
    <lineage>
        <taxon>Bacteria</taxon>
        <taxon>Bacillati</taxon>
        <taxon>Cyanobacteriota</taxon>
        <taxon>Cyanophyceae</taxon>
        <taxon>Nodosilineales</taxon>
        <taxon>Nodosilineaceae</taxon>
        <taxon>Almyronema</taxon>
        <taxon>Almyronema epifaneia</taxon>
    </lineage>
</organism>
<feature type="transmembrane region" description="Helical" evidence="5">
    <location>
        <begin position="241"/>
        <end position="260"/>
    </location>
</feature>
<feature type="transmembrane region" description="Helical" evidence="5">
    <location>
        <begin position="294"/>
        <end position="311"/>
    </location>
</feature>
<dbReference type="PANTHER" id="PTHR31382">
    <property type="entry name" value="NA(+)/H(+) ANTIPORTER"/>
    <property type="match status" value="1"/>
</dbReference>
<dbReference type="EMBL" id="JBHZOL010000003">
    <property type="protein sequence ID" value="MFE4104722.1"/>
    <property type="molecule type" value="Genomic_DNA"/>
</dbReference>
<gene>
    <name evidence="7" type="ORF">ACFVKH_00435</name>
</gene>
<feature type="transmembrane region" description="Helical" evidence="5">
    <location>
        <begin position="96"/>
        <end position="119"/>
    </location>
</feature>
<dbReference type="RefSeq" id="WP_377960272.1">
    <property type="nucleotide sequence ID" value="NZ_JBHZOL010000003.1"/>
</dbReference>
<feature type="transmembrane region" description="Helical" evidence="5">
    <location>
        <begin position="355"/>
        <end position="372"/>
    </location>
</feature>
<dbReference type="Proteomes" id="UP001600165">
    <property type="component" value="Unassembled WGS sequence"/>
</dbReference>
<evidence type="ECO:0000256" key="1">
    <source>
        <dbReference type="ARBA" id="ARBA00004141"/>
    </source>
</evidence>
<comment type="caution">
    <text evidence="7">The sequence shown here is derived from an EMBL/GenBank/DDBJ whole genome shotgun (WGS) entry which is preliminary data.</text>
</comment>
<feature type="transmembrane region" description="Helical" evidence="5">
    <location>
        <begin position="64"/>
        <end position="84"/>
    </location>
</feature>
<evidence type="ECO:0000256" key="2">
    <source>
        <dbReference type="ARBA" id="ARBA00022692"/>
    </source>
</evidence>
<keyword evidence="2 5" id="KW-0812">Transmembrane</keyword>
<evidence type="ECO:0000313" key="7">
    <source>
        <dbReference type="EMBL" id="MFE4104722.1"/>
    </source>
</evidence>
<dbReference type="InterPro" id="IPR038770">
    <property type="entry name" value="Na+/solute_symporter_sf"/>
</dbReference>
<sequence>MDQLNIVLTALGGVVLFLGLVSDYFRRNWWTSDPLTALLLGIALGPVALHWIDPNQWGLAQEHILEQTARLTMAIGLMGVALRLPQNYFWHHWRGLVVLLGIVMPLMWVISGLLVYFILGLPFWQAMMIGAAITPTDPVVATSIVTGAVAEADLPPRLRHIISAESGSNDGLAYPLVLLCVLILVGSADGSALQTSGVLPYWLVHVVLGEIVGAVVLGAITGFVAGQLLKWAERQKTIENTSFIAYSLALSITVLGATRLLGTDGILAVFVAGLVFGNVIGGQQRSQEDNVQEAINRFFTLPIFVLLGTMIPWQQWLALGWKSWLLVVAVLLLRRLPAVLLLYRQIPALQNLPEALFAGWFGPVGVAAIFYAGYCLRRTGIEEVWLVCSLMVFASIVAQGLSATPLTRLYHSYACKQT</sequence>
<feature type="transmembrane region" description="Helical" evidence="5">
    <location>
        <begin position="125"/>
        <end position="150"/>
    </location>
</feature>
<keyword evidence="4 5" id="KW-0472">Membrane</keyword>
<comment type="subcellular location">
    <subcellularLocation>
        <location evidence="1">Membrane</location>
        <topology evidence="1">Multi-pass membrane protein</topology>
    </subcellularLocation>
</comment>
<feature type="transmembrane region" description="Helical" evidence="5">
    <location>
        <begin position="6"/>
        <end position="25"/>
    </location>
</feature>
<proteinExistence type="predicted"/>
<keyword evidence="3 5" id="KW-1133">Transmembrane helix</keyword>
<dbReference type="Gene3D" id="1.20.1530.20">
    <property type="match status" value="1"/>
</dbReference>
<evidence type="ECO:0000313" key="8">
    <source>
        <dbReference type="Proteomes" id="UP001600165"/>
    </source>
</evidence>
<feature type="transmembrane region" description="Helical" evidence="5">
    <location>
        <begin position="200"/>
        <end position="229"/>
    </location>
</feature>
<evidence type="ECO:0000256" key="5">
    <source>
        <dbReference type="SAM" id="Phobius"/>
    </source>
</evidence>